<organism evidence="1 2">
    <name type="scientific">Candidatus Ozemobacter sibiricus</name>
    <dbReference type="NCBI Taxonomy" id="2268124"/>
    <lineage>
        <taxon>Bacteria</taxon>
        <taxon>Candidatus Ozemobacteria</taxon>
        <taxon>Candidatus Ozemobacterales</taxon>
        <taxon>Candidatus Ozemobacteraceae</taxon>
        <taxon>Candidatus Ozemobacter</taxon>
    </lineage>
</organism>
<gene>
    <name evidence="1" type="ORF">OZSIB_3635</name>
</gene>
<proteinExistence type="predicted"/>
<evidence type="ECO:0000313" key="1">
    <source>
        <dbReference type="EMBL" id="RCK80131.1"/>
    </source>
</evidence>
<reference evidence="1 2" key="1">
    <citation type="submission" date="2018-05" db="EMBL/GenBank/DDBJ databases">
        <title>A metagenomic window into the 2 km-deep terrestrial subsurface aquifer revealed taxonomically and functionally diverse microbial community comprising novel uncultured bacterial lineages.</title>
        <authorList>
            <person name="Kadnikov V.V."/>
            <person name="Mardanov A.V."/>
            <person name="Beletsky A.V."/>
            <person name="Banks D."/>
            <person name="Pimenov N.V."/>
            <person name="Frank Y.A."/>
            <person name="Karnachuk O.V."/>
            <person name="Ravin N.V."/>
        </authorList>
    </citation>
    <scope>NUCLEOTIDE SEQUENCE [LARGE SCALE GENOMIC DNA]</scope>
    <source>
        <strain evidence="1">BY5</strain>
    </source>
</reference>
<evidence type="ECO:0000313" key="2">
    <source>
        <dbReference type="Proteomes" id="UP000252355"/>
    </source>
</evidence>
<sequence length="123" mass="15091">MSEYLPVFAEEIFIVNIYGTDEEIAEFQVLLQTPNDEKSLMSMALIIEEIKRRHFLKINWHCCWRCSYFQTCKINWYRGERHFERRNCCTYCQNFWECHKRFAEENPDLMNGTEEPPRHEKKK</sequence>
<comment type="caution">
    <text evidence="1">The sequence shown here is derived from an EMBL/GenBank/DDBJ whole genome shotgun (WGS) entry which is preliminary data.</text>
</comment>
<accession>A0A367ZS10</accession>
<dbReference type="AlphaFoldDB" id="A0A367ZS10"/>
<name>A0A367ZS10_9BACT</name>
<dbReference type="EMBL" id="QOQW01000008">
    <property type="protein sequence ID" value="RCK80131.1"/>
    <property type="molecule type" value="Genomic_DNA"/>
</dbReference>
<dbReference type="Proteomes" id="UP000252355">
    <property type="component" value="Unassembled WGS sequence"/>
</dbReference>
<protein>
    <submittedName>
        <fullName evidence="1">Uncharacterized protein</fullName>
    </submittedName>
</protein>